<protein>
    <submittedName>
        <fullName evidence="2">Nuclear pore complex protein Nup107</fullName>
    </submittedName>
</protein>
<reference evidence="2" key="1">
    <citation type="submission" date="2020-09" db="EMBL/GenBank/DDBJ databases">
        <title>Genome-Enabled Discovery of Anthraquinone Biosynthesis in Senna tora.</title>
        <authorList>
            <person name="Kang S.-H."/>
            <person name="Pandey R.P."/>
            <person name="Lee C.-M."/>
            <person name="Sim J.-S."/>
            <person name="Jeong J.-T."/>
            <person name="Choi B.-S."/>
            <person name="Jung M."/>
            <person name="Ginzburg D."/>
            <person name="Zhao K."/>
            <person name="Won S.Y."/>
            <person name="Oh T.-J."/>
            <person name="Yu Y."/>
            <person name="Kim N.-H."/>
            <person name="Lee O.R."/>
            <person name="Lee T.-H."/>
            <person name="Bashyal P."/>
            <person name="Kim T.-S."/>
            <person name="Lee W.-H."/>
            <person name="Kawkins C."/>
            <person name="Kim C.-K."/>
            <person name="Kim J.S."/>
            <person name="Ahn B.O."/>
            <person name="Rhee S.Y."/>
            <person name="Sohng J.K."/>
        </authorList>
    </citation>
    <scope>NUCLEOTIDE SEQUENCE</scope>
    <source>
        <tissue evidence="2">Leaf</tissue>
    </source>
</reference>
<comment type="caution">
    <text evidence="2">The sequence shown here is derived from an EMBL/GenBank/DDBJ whole genome shotgun (WGS) entry which is preliminary data.</text>
</comment>
<dbReference type="AlphaFoldDB" id="A0A834SM28"/>
<evidence type="ECO:0000313" key="2">
    <source>
        <dbReference type="EMBL" id="KAF7806888.1"/>
    </source>
</evidence>
<accession>A0A834SM28</accession>
<keyword evidence="3" id="KW-1185">Reference proteome</keyword>
<gene>
    <name evidence="2" type="ORF">G2W53_039049</name>
</gene>
<dbReference type="Proteomes" id="UP000634136">
    <property type="component" value="Unassembled WGS sequence"/>
</dbReference>
<feature type="compositionally biased region" description="Acidic residues" evidence="1">
    <location>
        <begin position="223"/>
        <end position="233"/>
    </location>
</feature>
<organism evidence="2 3">
    <name type="scientific">Senna tora</name>
    <dbReference type="NCBI Taxonomy" id="362788"/>
    <lineage>
        <taxon>Eukaryota</taxon>
        <taxon>Viridiplantae</taxon>
        <taxon>Streptophyta</taxon>
        <taxon>Embryophyta</taxon>
        <taxon>Tracheophyta</taxon>
        <taxon>Spermatophyta</taxon>
        <taxon>Magnoliopsida</taxon>
        <taxon>eudicotyledons</taxon>
        <taxon>Gunneridae</taxon>
        <taxon>Pentapetalae</taxon>
        <taxon>rosids</taxon>
        <taxon>fabids</taxon>
        <taxon>Fabales</taxon>
        <taxon>Fabaceae</taxon>
        <taxon>Caesalpinioideae</taxon>
        <taxon>Cassia clade</taxon>
        <taxon>Senna</taxon>
    </lineage>
</organism>
<name>A0A834SM28_9FABA</name>
<dbReference type="EMBL" id="JAAIUW010000012">
    <property type="protein sequence ID" value="KAF7806888.1"/>
    <property type="molecule type" value="Genomic_DNA"/>
</dbReference>
<proteinExistence type="predicted"/>
<sequence>MLVNRWWRRRRRRRRRCTSKLASKSTTIHRILIKCLTFTFRPLQRPIRKAIPPIIFRRQLKTLARLAAEVIERVREVLQPRQLAHTRRNLAGEPVTGHIQPLQLLHPGDRLRQRSLHLVAADVEHRHLLQLPDLLRQAASQPAVHHHDLENGIEIGIEERVREWAVEGVESEVEESEGREGQDDVGEWAGEAVVAEVELVEEAEAGEGGGEGPAEAVGVEVEEGEVGEEEGEVGGEGAGEAGAVEVDAGDRGEAGVVWGRGAEHAGVGADVGPGPVGGEVGGVGGDGVVLPCLEGMVGLKESRV</sequence>
<evidence type="ECO:0000313" key="3">
    <source>
        <dbReference type="Proteomes" id="UP000634136"/>
    </source>
</evidence>
<evidence type="ECO:0000256" key="1">
    <source>
        <dbReference type="SAM" id="MobiDB-lite"/>
    </source>
</evidence>
<feature type="region of interest" description="Disordered" evidence="1">
    <location>
        <begin position="223"/>
        <end position="250"/>
    </location>
</feature>